<sequence>MHIGQRNYAINLYGPRMHIFMINYMYNSYNSFCYLSNNTERNGSCFCVIELRYQSAGPITYYNNNDVDGNGKRWGDDGNEMRLR</sequence>
<evidence type="ECO:0000313" key="1">
    <source>
        <dbReference type="EMBL" id="OAD57395.1"/>
    </source>
</evidence>
<dbReference type="Proteomes" id="UP000250275">
    <property type="component" value="Unassembled WGS sequence"/>
</dbReference>
<evidence type="ECO:0000313" key="2">
    <source>
        <dbReference type="Proteomes" id="UP000250275"/>
    </source>
</evidence>
<protein>
    <submittedName>
        <fullName evidence="1">Uncharacterized protein</fullName>
    </submittedName>
</protein>
<keyword evidence="2" id="KW-1185">Reference proteome</keyword>
<dbReference type="EMBL" id="KQ761546">
    <property type="protein sequence ID" value="OAD57395.1"/>
    <property type="molecule type" value="Genomic_DNA"/>
</dbReference>
<proteinExistence type="predicted"/>
<gene>
    <name evidence="1" type="ORF">WN48_02141</name>
</gene>
<organism evidence="1 2">
    <name type="scientific">Eufriesea mexicana</name>
    <dbReference type="NCBI Taxonomy" id="516756"/>
    <lineage>
        <taxon>Eukaryota</taxon>
        <taxon>Metazoa</taxon>
        <taxon>Ecdysozoa</taxon>
        <taxon>Arthropoda</taxon>
        <taxon>Hexapoda</taxon>
        <taxon>Insecta</taxon>
        <taxon>Pterygota</taxon>
        <taxon>Neoptera</taxon>
        <taxon>Endopterygota</taxon>
        <taxon>Hymenoptera</taxon>
        <taxon>Apocrita</taxon>
        <taxon>Aculeata</taxon>
        <taxon>Apoidea</taxon>
        <taxon>Anthophila</taxon>
        <taxon>Apidae</taxon>
        <taxon>Eufriesea</taxon>
    </lineage>
</organism>
<accession>A0A310SQS3</accession>
<reference evidence="1 2" key="1">
    <citation type="submission" date="2015-07" db="EMBL/GenBank/DDBJ databases">
        <title>The genome of Eufriesea mexicana.</title>
        <authorList>
            <person name="Pan H."/>
            <person name="Kapheim K."/>
        </authorList>
    </citation>
    <scope>NUCLEOTIDE SEQUENCE [LARGE SCALE GENOMIC DNA]</scope>
    <source>
        <strain evidence="1">0111107269</strain>
        <tissue evidence="1">Whole body</tissue>
    </source>
</reference>
<name>A0A310SQS3_9HYME</name>
<dbReference type="AlphaFoldDB" id="A0A310SQS3"/>